<comment type="caution">
    <text evidence="1">The sequence shown here is derived from an EMBL/GenBank/DDBJ whole genome shotgun (WGS) entry which is preliminary data.</text>
</comment>
<evidence type="ECO:0000313" key="2">
    <source>
        <dbReference type="Proteomes" id="UP000637513"/>
    </source>
</evidence>
<feature type="non-terminal residue" evidence="1">
    <location>
        <position position="1"/>
    </location>
</feature>
<evidence type="ECO:0000313" key="1">
    <source>
        <dbReference type="EMBL" id="MBC8556557.1"/>
    </source>
</evidence>
<proteinExistence type="predicted"/>
<protein>
    <recommendedName>
        <fullName evidence="3">Transposase</fullName>
    </recommendedName>
</protein>
<evidence type="ECO:0008006" key="3">
    <source>
        <dbReference type="Google" id="ProtNLM"/>
    </source>
</evidence>
<dbReference type="RefSeq" id="WP_249302788.1">
    <property type="nucleotide sequence ID" value="NZ_JACRSW010000009.1"/>
</dbReference>
<dbReference type="Proteomes" id="UP000637513">
    <property type="component" value="Unassembled WGS sequence"/>
</dbReference>
<gene>
    <name evidence="1" type="ORF">H8700_02375</name>
</gene>
<organism evidence="1 2">
    <name type="scientific">Jutongia hominis</name>
    <dbReference type="NCBI Taxonomy" id="2763664"/>
    <lineage>
        <taxon>Bacteria</taxon>
        <taxon>Bacillati</taxon>
        <taxon>Bacillota</taxon>
        <taxon>Clostridia</taxon>
        <taxon>Lachnospirales</taxon>
        <taxon>Lachnospiraceae</taxon>
        <taxon>Jutongia</taxon>
    </lineage>
</organism>
<accession>A0ABR7MRX8</accession>
<keyword evidence="2" id="KW-1185">Reference proteome</keyword>
<reference evidence="1 2" key="1">
    <citation type="submission" date="2020-08" db="EMBL/GenBank/DDBJ databases">
        <title>Genome public.</title>
        <authorList>
            <person name="Liu C."/>
            <person name="Sun Q."/>
        </authorList>
    </citation>
    <scope>NUCLEOTIDE SEQUENCE [LARGE SCALE GENOMIC DNA]</scope>
    <source>
        <strain evidence="1 2">BX3</strain>
    </source>
</reference>
<name>A0ABR7MRX8_9FIRM</name>
<dbReference type="EMBL" id="JACRSW010000009">
    <property type="protein sequence ID" value="MBC8556557.1"/>
    <property type="molecule type" value="Genomic_DNA"/>
</dbReference>
<sequence>AFILGLYMNLYEHQSTLNPNMPLRDLFYIAKQMEKLVVDDTLYSSRIVKIPTPKFIVFYNGVDACEERRILKLSDAFQKKEEEVDLELKVLVLNINAGMNRQIMESCRTLKEYSIYVERVRKYRAVMPIEQAVEKAVTECIRENILADFLKKQRAEVIAMSILEYNEEEEIKKIRASERRGGYDDGWNAGRIEGEAAGKIAGKKEILLEILEEKGEITGLLKKKIHDQNDMTTLKSWIQKACMTDSIEEFENDIGSM</sequence>